<name>A0A4C1SQE8_EUMVA</name>
<dbReference type="EMBL" id="BGZK01000013">
    <property type="protein sequence ID" value="GBP04362.1"/>
    <property type="molecule type" value="Genomic_DNA"/>
</dbReference>
<sequence length="72" mass="7929">MDTCHMSEVNPLMAGAFRDAVPQAPPYYEKQNRFQLMVCASAAAHSYSSSASKCSPITYSHLLGLHFECDKS</sequence>
<accession>A0A4C1SQE8</accession>
<comment type="caution">
    <text evidence="1">The sequence shown here is derived from an EMBL/GenBank/DDBJ whole genome shotgun (WGS) entry which is preliminary data.</text>
</comment>
<reference evidence="1 2" key="1">
    <citation type="journal article" date="2019" name="Commun. Biol.">
        <title>The bagworm genome reveals a unique fibroin gene that provides high tensile strength.</title>
        <authorList>
            <person name="Kono N."/>
            <person name="Nakamura H."/>
            <person name="Ohtoshi R."/>
            <person name="Tomita M."/>
            <person name="Numata K."/>
            <person name="Arakawa K."/>
        </authorList>
    </citation>
    <scope>NUCLEOTIDE SEQUENCE [LARGE SCALE GENOMIC DNA]</scope>
</reference>
<organism evidence="1 2">
    <name type="scientific">Eumeta variegata</name>
    <name type="common">Bagworm moth</name>
    <name type="synonym">Eumeta japonica</name>
    <dbReference type="NCBI Taxonomy" id="151549"/>
    <lineage>
        <taxon>Eukaryota</taxon>
        <taxon>Metazoa</taxon>
        <taxon>Ecdysozoa</taxon>
        <taxon>Arthropoda</taxon>
        <taxon>Hexapoda</taxon>
        <taxon>Insecta</taxon>
        <taxon>Pterygota</taxon>
        <taxon>Neoptera</taxon>
        <taxon>Endopterygota</taxon>
        <taxon>Lepidoptera</taxon>
        <taxon>Glossata</taxon>
        <taxon>Ditrysia</taxon>
        <taxon>Tineoidea</taxon>
        <taxon>Psychidae</taxon>
        <taxon>Oiketicinae</taxon>
        <taxon>Eumeta</taxon>
    </lineage>
</organism>
<dbReference type="AlphaFoldDB" id="A0A4C1SQE8"/>
<evidence type="ECO:0000313" key="2">
    <source>
        <dbReference type="Proteomes" id="UP000299102"/>
    </source>
</evidence>
<dbReference type="Proteomes" id="UP000299102">
    <property type="component" value="Unassembled WGS sequence"/>
</dbReference>
<evidence type="ECO:0000313" key="1">
    <source>
        <dbReference type="EMBL" id="GBP04362.1"/>
    </source>
</evidence>
<gene>
    <name evidence="1" type="ORF">EVAR_6558_1</name>
</gene>
<proteinExistence type="predicted"/>
<protein>
    <submittedName>
        <fullName evidence="1">Uncharacterized protein</fullName>
    </submittedName>
</protein>
<keyword evidence="2" id="KW-1185">Reference proteome</keyword>